<comment type="caution">
    <text evidence="3">The sequence shown here is derived from an EMBL/GenBank/DDBJ whole genome shotgun (WGS) entry which is preliminary data.</text>
</comment>
<proteinExistence type="predicted"/>
<name>A0AAE0L4N9_9CHLO</name>
<dbReference type="Proteomes" id="UP001190700">
    <property type="component" value="Unassembled WGS sequence"/>
</dbReference>
<dbReference type="PANTHER" id="PTHR46014">
    <property type="entry name" value="TETRATRICOPEPTIDE REPEAT PROTEIN 1"/>
    <property type="match status" value="1"/>
</dbReference>
<evidence type="ECO:0000256" key="1">
    <source>
        <dbReference type="PROSITE-ProRule" id="PRU00339"/>
    </source>
</evidence>
<dbReference type="PROSITE" id="PS50005">
    <property type="entry name" value="TPR"/>
    <property type="match status" value="1"/>
</dbReference>
<dbReference type="InterPro" id="IPR011990">
    <property type="entry name" value="TPR-like_helical_dom_sf"/>
</dbReference>
<dbReference type="EMBL" id="LGRX02009575">
    <property type="protein sequence ID" value="KAK3271595.1"/>
    <property type="molecule type" value="Genomic_DNA"/>
</dbReference>
<dbReference type="SUPFAM" id="SSF48452">
    <property type="entry name" value="TPR-like"/>
    <property type="match status" value="1"/>
</dbReference>
<reference evidence="3 4" key="1">
    <citation type="journal article" date="2015" name="Genome Biol. Evol.">
        <title>Comparative Genomics of a Bacterivorous Green Alga Reveals Evolutionary Causalities and Consequences of Phago-Mixotrophic Mode of Nutrition.</title>
        <authorList>
            <person name="Burns J.A."/>
            <person name="Paasch A."/>
            <person name="Narechania A."/>
            <person name="Kim E."/>
        </authorList>
    </citation>
    <scope>NUCLEOTIDE SEQUENCE [LARGE SCALE GENOMIC DNA]</scope>
    <source>
        <strain evidence="3 4">PLY_AMNH</strain>
    </source>
</reference>
<feature type="compositionally biased region" description="Basic and acidic residues" evidence="2">
    <location>
        <begin position="65"/>
        <end position="83"/>
    </location>
</feature>
<protein>
    <submittedName>
        <fullName evidence="3">Uncharacterized protein</fullName>
    </submittedName>
</protein>
<evidence type="ECO:0000313" key="4">
    <source>
        <dbReference type="Proteomes" id="UP001190700"/>
    </source>
</evidence>
<sequence length="158" mass="17801">ARRQWGLPTNTFLLPYAHLLSLLYNNYDFLTIIDSVANLDMCCGVQEVATLLREMHANPFTRAKVGDEQHRLQAERRREEEAGRQQAQEARGAQDAGNAAFKEQKFDEAMAHYRQALDRYPPTSQEAVACLSNTAQCCLKLERFAAALEVCATTTTPH</sequence>
<evidence type="ECO:0000313" key="3">
    <source>
        <dbReference type="EMBL" id="KAK3271595.1"/>
    </source>
</evidence>
<gene>
    <name evidence="3" type="ORF">CYMTET_20069</name>
</gene>
<keyword evidence="4" id="KW-1185">Reference proteome</keyword>
<feature type="non-terminal residue" evidence="3">
    <location>
        <position position="1"/>
    </location>
</feature>
<organism evidence="3 4">
    <name type="scientific">Cymbomonas tetramitiformis</name>
    <dbReference type="NCBI Taxonomy" id="36881"/>
    <lineage>
        <taxon>Eukaryota</taxon>
        <taxon>Viridiplantae</taxon>
        <taxon>Chlorophyta</taxon>
        <taxon>Pyramimonadophyceae</taxon>
        <taxon>Pyramimonadales</taxon>
        <taxon>Pyramimonadaceae</taxon>
        <taxon>Cymbomonas</taxon>
    </lineage>
</organism>
<feature type="compositionally biased region" description="Low complexity" evidence="2">
    <location>
        <begin position="84"/>
        <end position="94"/>
    </location>
</feature>
<dbReference type="Gene3D" id="1.25.40.10">
    <property type="entry name" value="Tetratricopeptide repeat domain"/>
    <property type="match status" value="1"/>
</dbReference>
<accession>A0AAE0L4N9</accession>
<feature type="region of interest" description="Disordered" evidence="2">
    <location>
        <begin position="65"/>
        <end position="98"/>
    </location>
</feature>
<dbReference type="AlphaFoldDB" id="A0AAE0L4N9"/>
<dbReference type="InterPro" id="IPR052769">
    <property type="entry name" value="TPR_domain_protein"/>
</dbReference>
<dbReference type="InterPro" id="IPR019734">
    <property type="entry name" value="TPR_rpt"/>
</dbReference>
<dbReference type="PANTHER" id="PTHR46014:SF1">
    <property type="entry name" value="TETRATRICOPEPTIDE REPEAT PROTEIN 1"/>
    <property type="match status" value="1"/>
</dbReference>
<feature type="repeat" description="TPR" evidence="1">
    <location>
        <begin position="90"/>
        <end position="123"/>
    </location>
</feature>
<keyword evidence="1" id="KW-0802">TPR repeat</keyword>
<evidence type="ECO:0000256" key="2">
    <source>
        <dbReference type="SAM" id="MobiDB-lite"/>
    </source>
</evidence>